<dbReference type="PANTHER" id="PTHR13887">
    <property type="entry name" value="GLUTATHIONE S-TRANSFERASE KAPPA"/>
    <property type="match status" value="1"/>
</dbReference>
<evidence type="ECO:0000256" key="2">
    <source>
        <dbReference type="ARBA" id="ARBA00023002"/>
    </source>
</evidence>
<dbReference type="Proteomes" id="UP001477870">
    <property type="component" value="Unassembled WGS sequence"/>
</dbReference>
<gene>
    <name evidence="7" type="ORF">WNY59_03985</name>
</gene>
<protein>
    <submittedName>
        <fullName evidence="7">DsbA family protein</fullName>
    </submittedName>
</protein>
<dbReference type="InterPro" id="IPR041205">
    <property type="entry name" value="ScsC_N"/>
</dbReference>
<name>A0ABU9T4R6_9HYPH</name>
<dbReference type="EMBL" id="JBBMQO010000002">
    <property type="protein sequence ID" value="MEM5500744.1"/>
    <property type="molecule type" value="Genomic_DNA"/>
</dbReference>
<dbReference type="InterPro" id="IPR017937">
    <property type="entry name" value="Thioredoxin_CS"/>
</dbReference>
<keyword evidence="8" id="KW-1185">Reference proteome</keyword>
<dbReference type="PROSITE" id="PS51257">
    <property type="entry name" value="PROKAR_LIPOPROTEIN"/>
    <property type="match status" value="1"/>
</dbReference>
<evidence type="ECO:0000313" key="7">
    <source>
        <dbReference type="EMBL" id="MEM5500744.1"/>
    </source>
</evidence>
<proteinExistence type="predicted"/>
<dbReference type="SUPFAM" id="SSF52833">
    <property type="entry name" value="Thioredoxin-like"/>
    <property type="match status" value="1"/>
</dbReference>
<dbReference type="Pfam" id="PF18312">
    <property type="entry name" value="ScsC_N"/>
    <property type="match status" value="1"/>
</dbReference>
<evidence type="ECO:0000256" key="5">
    <source>
        <dbReference type="SAM" id="SignalP"/>
    </source>
</evidence>
<dbReference type="InterPro" id="IPR001853">
    <property type="entry name" value="DSBA-like_thioredoxin_dom"/>
</dbReference>
<accession>A0ABU9T4R6</accession>
<organism evidence="7 8">
    <name type="scientific">Ahrensia kielensis</name>
    <dbReference type="NCBI Taxonomy" id="76980"/>
    <lineage>
        <taxon>Bacteria</taxon>
        <taxon>Pseudomonadati</taxon>
        <taxon>Pseudomonadota</taxon>
        <taxon>Alphaproteobacteria</taxon>
        <taxon>Hyphomicrobiales</taxon>
        <taxon>Ahrensiaceae</taxon>
        <taxon>Ahrensia</taxon>
    </lineage>
</organism>
<dbReference type="InterPro" id="IPR036249">
    <property type="entry name" value="Thioredoxin-like_sf"/>
</dbReference>
<keyword evidence="3" id="KW-1015">Disulfide bond</keyword>
<reference evidence="7 8" key="1">
    <citation type="submission" date="2024-03" db="EMBL/GenBank/DDBJ databases">
        <title>Community enrichment and isolation of bacterial strains for fucoidan degradation.</title>
        <authorList>
            <person name="Sichert A."/>
        </authorList>
    </citation>
    <scope>NUCLEOTIDE SEQUENCE [LARGE SCALE GENOMIC DNA]</scope>
    <source>
        <strain evidence="7 8">AS62</strain>
    </source>
</reference>
<evidence type="ECO:0000259" key="6">
    <source>
        <dbReference type="PROSITE" id="PS51352"/>
    </source>
</evidence>
<evidence type="ECO:0000256" key="4">
    <source>
        <dbReference type="ARBA" id="ARBA00023284"/>
    </source>
</evidence>
<dbReference type="Pfam" id="PF01323">
    <property type="entry name" value="DSBA"/>
    <property type="match status" value="1"/>
</dbReference>
<sequence>MTPITLKSTAQRIQTSVSAMAFASCLAASGIMMSIGTASAFDQAEKEEIGQIVREYLLENPEIMIEVQQALETKQEQESIEQKSEILAQSSDAIFNNPFDPVFGNPDGDVTIVEFFDYNCGYCRRSLPDMQHILETDPNVKFVLKEFPIFGPNSIAVHKVALAYKNTAPEKYFDYHVAMMGQDEQLDEALALKIAEDSGVDMDALRDEMNNPAIIDSFRQTDSLAGGLGITGTPSYVIGGEVVVGARGKDLLIEKIENMRKCGSTNC</sequence>
<keyword evidence="1 5" id="KW-0732">Signal</keyword>
<evidence type="ECO:0000313" key="8">
    <source>
        <dbReference type="Proteomes" id="UP001477870"/>
    </source>
</evidence>
<feature type="signal peptide" evidence="5">
    <location>
        <begin position="1"/>
        <end position="40"/>
    </location>
</feature>
<feature type="chain" id="PRO_5046946337" evidence="5">
    <location>
        <begin position="41"/>
        <end position="267"/>
    </location>
</feature>
<evidence type="ECO:0000256" key="3">
    <source>
        <dbReference type="ARBA" id="ARBA00023157"/>
    </source>
</evidence>
<keyword evidence="2" id="KW-0560">Oxidoreductase</keyword>
<feature type="domain" description="Thioredoxin" evidence="6">
    <location>
        <begin position="64"/>
        <end position="261"/>
    </location>
</feature>
<dbReference type="RefSeq" id="WP_342847061.1">
    <property type="nucleotide sequence ID" value="NZ_JBBMQO010000002.1"/>
</dbReference>
<dbReference type="InterPro" id="IPR013766">
    <property type="entry name" value="Thioredoxin_domain"/>
</dbReference>
<dbReference type="PANTHER" id="PTHR13887:SF14">
    <property type="entry name" value="DISULFIDE BOND FORMATION PROTEIN D"/>
    <property type="match status" value="1"/>
</dbReference>
<dbReference type="Gene3D" id="3.40.30.10">
    <property type="entry name" value="Glutaredoxin"/>
    <property type="match status" value="1"/>
</dbReference>
<keyword evidence="4" id="KW-0676">Redox-active center</keyword>
<dbReference type="PROSITE" id="PS51352">
    <property type="entry name" value="THIOREDOXIN_2"/>
    <property type="match status" value="1"/>
</dbReference>
<dbReference type="CDD" id="cd03023">
    <property type="entry name" value="DsbA_Com1_like"/>
    <property type="match status" value="1"/>
</dbReference>
<comment type="caution">
    <text evidence="7">The sequence shown here is derived from an EMBL/GenBank/DDBJ whole genome shotgun (WGS) entry which is preliminary data.</text>
</comment>
<dbReference type="PROSITE" id="PS00194">
    <property type="entry name" value="THIOREDOXIN_1"/>
    <property type="match status" value="1"/>
</dbReference>
<evidence type="ECO:0000256" key="1">
    <source>
        <dbReference type="ARBA" id="ARBA00022729"/>
    </source>
</evidence>